<evidence type="ECO:0000256" key="1">
    <source>
        <dbReference type="SAM" id="Phobius"/>
    </source>
</evidence>
<evidence type="ECO:0000313" key="2">
    <source>
        <dbReference type="EnsemblPlants" id="OPUNC11G19130.1"/>
    </source>
</evidence>
<keyword evidence="1" id="KW-1133">Transmembrane helix</keyword>
<sequence>MAVRLLKNIGRQAPASTACVSSVVSAGGCGLQVLPATTAAGMAFSETNKGYSELKQMYEAFCFNPGLYDSDTGCDEYVKRMRAIVETSCTIEWDSERDLPIVPRWTPSARTRIMTVGDRNTLLAAALVIAGAATLVAGAAVVSRHK</sequence>
<reference evidence="2" key="1">
    <citation type="submission" date="2015-04" db="UniProtKB">
        <authorList>
            <consortium name="EnsemblPlants"/>
        </authorList>
    </citation>
    <scope>IDENTIFICATION</scope>
</reference>
<reference evidence="2" key="2">
    <citation type="submission" date="2018-05" db="EMBL/GenBank/DDBJ databases">
        <title>OpunRS2 (Oryza punctata Reference Sequence Version 2).</title>
        <authorList>
            <person name="Zhang J."/>
            <person name="Kudrna D."/>
            <person name="Lee S."/>
            <person name="Talag J."/>
            <person name="Welchert J."/>
            <person name="Wing R.A."/>
        </authorList>
    </citation>
    <scope>NUCLEOTIDE SEQUENCE [LARGE SCALE GENOMIC DNA]</scope>
</reference>
<dbReference type="AlphaFoldDB" id="A0A0E0MI51"/>
<name>A0A0E0MI51_ORYPU</name>
<feature type="transmembrane region" description="Helical" evidence="1">
    <location>
        <begin position="122"/>
        <end position="142"/>
    </location>
</feature>
<accession>A0A0E0MI51</accession>
<dbReference type="PROSITE" id="PS51257">
    <property type="entry name" value="PROKAR_LIPOPROTEIN"/>
    <property type="match status" value="1"/>
</dbReference>
<dbReference type="Proteomes" id="UP000026962">
    <property type="component" value="Chromosome 11"/>
</dbReference>
<dbReference type="EnsemblPlants" id="OPUNC11G19130.1">
    <property type="protein sequence ID" value="OPUNC11G19130.1"/>
    <property type="gene ID" value="OPUNC11G19130"/>
</dbReference>
<keyword evidence="1" id="KW-0812">Transmembrane</keyword>
<keyword evidence="1" id="KW-0472">Membrane</keyword>
<organism evidence="2">
    <name type="scientific">Oryza punctata</name>
    <name type="common">Red rice</name>
    <dbReference type="NCBI Taxonomy" id="4537"/>
    <lineage>
        <taxon>Eukaryota</taxon>
        <taxon>Viridiplantae</taxon>
        <taxon>Streptophyta</taxon>
        <taxon>Embryophyta</taxon>
        <taxon>Tracheophyta</taxon>
        <taxon>Spermatophyta</taxon>
        <taxon>Magnoliopsida</taxon>
        <taxon>Liliopsida</taxon>
        <taxon>Poales</taxon>
        <taxon>Poaceae</taxon>
        <taxon>BOP clade</taxon>
        <taxon>Oryzoideae</taxon>
        <taxon>Oryzeae</taxon>
        <taxon>Oryzinae</taxon>
        <taxon>Oryza</taxon>
    </lineage>
</organism>
<proteinExistence type="predicted"/>
<keyword evidence="3" id="KW-1185">Reference proteome</keyword>
<dbReference type="Gramene" id="OPUNC11G19130.1">
    <property type="protein sequence ID" value="OPUNC11G19130.1"/>
    <property type="gene ID" value="OPUNC11G19130"/>
</dbReference>
<protein>
    <submittedName>
        <fullName evidence="2">Uncharacterized protein</fullName>
    </submittedName>
</protein>
<dbReference type="OMA" id="CTIEWDS"/>
<dbReference type="HOGENOM" id="CLU_140654_0_0_1"/>
<evidence type="ECO:0000313" key="3">
    <source>
        <dbReference type="Proteomes" id="UP000026962"/>
    </source>
</evidence>